<name>A0A4Y2MHN5_ARAVE</name>
<keyword evidence="7" id="KW-1185">Reference proteome</keyword>
<evidence type="ECO:0000256" key="1">
    <source>
        <dbReference type="ARBA" id="ARBA00004613"/>
    </source>
</evidence>
<comment type="subcellular location">
    <subcellularLocation>
        <location evidence="1">Secreted</location>
    </subcellularLocation>
</comment>
<protein>
    <recommendedName>
        <fullName evidence="5">Lipase domain-containing protein</fullName>
    </recommendedName>
</protein>
<dbReference type="GO" id="GO:0016042">
    <property type="term" value="P:lipid catabolic process"/>
    <property type="evidence" value="ECO:0007669"/>
    <property type="project" value="TreeGrafter"/>
</dbReference>
<evidence type="ECO:0000313" key="7">
    <source>
        <dbReference type="Proteomes" id="UP000499080"/>
    </source>
</evidence>
<sequence length="111" mass="12763">MICSHMRATHLFTDTINGHHCQVIGYRCGSWEAFTRGECDSCGRAGEDCALMGYHMDTMRDYGNFSMFYMLTADRQPYCGQLHPNFSLFVFSSLIWVPKLEPMQQLSCSRN</sequence>
<dbReference type="PANTHER" id="PTHR11610">
    <property type="entry name" value="LIPASE"/>
    <property type="match status" value="1"/>
</dbReference>
<proteinExistence type="inferred from homology"/>
<comment type="caution">
    <text evidence="6">The sequence shown here is derived from an EMBL/GenBank/DDBJ whole genome shotgun (WGS) entry which is preliminary data.</text>
</comment>
<dbReference type="Pfam" id="PF00151">
    <property type="entry name" value="Lipase"/>
    <property type="match status" value="1"/>
</dbReference>
<dbReference type="Proteomes" id="UP000499080">
    <property type="component" value="Unassembled WGS sequence"/>
</dbReference>
<evidence type="ECO:0000256" key="4">
    <source>
        <dbReference type="RuleBase" id="RU004262"/>
    </source>
</evidence>
<dbReference type="InterPro" id="IPR013818">
    <property type="entry name" value="Lipase"/>
</dbReference>
<evidence type="ECO:0000256" key="3">
    <source>
        <dbReference type="ARBA" id="ARBA00022525"/>
    </source>
</evidence>
<dbReference type="EMBL" id="BGPR01123096">
    <property type="protein sequence ID" value="GBN25974.1"/>
    <property type="molecule type" value="Genomic_DNA"/>
</dbReference>
<organism evidence="6 7">
    <name type="scientific">Araneus ventricosus</name>
    <name type="common">Orbweaver spider</name>
    <name type="synonym">Epeira ventricosa</name>
    <dbReference type="NCBI Taxonomy" id="182803"/>
    <lineage>
        <taxon>Eukaryota</taxon>
        <taxon>Metazoa</taxon>
        <taxon>Ecdysozoa</taxon>
        <taxon>Arthropoda</taxon>
        <taxon>Chelicerata</taxon>
        <taxon>Arachnida</taxon>
        <taxon>Araneae</taxon>
        <taxon>Araneomorphae</taxon>
        <taxon>Entelegynae</taxon>
        <taxon>Araneoidea</taxon>
        <taxon>Araneidae</taxon>
        <taxon>Araneus</taxon>
    </lineage>
</organism>
<dbReference type="PANTHER" id="PTHR11610:SF181">
    <property type="entry name" value="INACTIVE PANCREATIC LIPASE-RELATED PROTEIN 1-LIKE"/>
    <property type="match status" value="1"/>
</dbReference>
<dbReference type="Gene3D" id="3.40.50.1820">
    <property type="entry name" value="alpha/beta hydrolase"/>
    <property type="match status" value="1"/>
</dbReference>
<dbReference type="InterPro" id="IPR000734">
    <property type="entry name" value="TAG_lipase"/>
</dbReference>
<comment type="similarity">
    <text evidence="2 4">Belongs to the AB hydrolase superfamily. Lipase family.</text>
</comment>
<dbReference type="AlphaFoldDB" id="A0A4Y2MHN5"/>
<evidence type="ECO:0000256" key="2">
    <source>
        <dbReference type="ARBA" id="ARBA00010701"/>
    </source>
</evidence>
<dbReference type="GO" id="GO:0016298">
    <property type="term" value="F:lipase activity"/>
    <property type="evidence" value="ECO:0007669"/>
    <property type="project" value="InterPro"/>
</dbReference>
<gene>
    <name evidence="6" type="ORF">AVEN_214353_1</name>
</gene>
<dbReference type="InterPro" id="IPR029058">
    <property type="entry name" value="AB_hydrolase_fold"/>
</dbReference>
<evidence type="ECO:0000259" key="5">
    <source>
        <dbReference type="Pfam" id="PF00151"/>
    </source>
</evidence>
<keyword evidence="3" id="KW-0964">Secreted</keyword>
<reference evidence="6 7" key="1">
    <citation type="journal article" date="2019" name="Sci. Rep.">
        <title>Orb-weaving spider Araneus ventricosus genome elucidates the spidroin gene catalogue.</title>
        <authorList>
            <person name="Kono N."/>
            <person name="Nakamura H."/>
            <person name="Ohtoshi R."/>
            <person name="Moran D.A.P."/>
            <person name="Shinohara A."/>
            <person name="Yoshida Y."/>
            <person name="Fujiwara M."/>
            <person name="Mori M."/>
            <person name="Tomita M."/>
            <person name="Arakawa K."/>
        </authorList>
    </citation>
    <scope>NUCLEOTIDE SEQUENCE [LARGE SCALE GENOMIC DNA]</scope>
</reference>
<evidence type="ECO:0000313" key="6">
    <source>
        <dbReference type="EMBL" id="GBN25974.1"/>
    </source>
</evidence>
<dbReference type="GO" id="GO:0005615">
    <property type="term" value="C:extracellular space"/>
    <property type="evidence" value="ECO:0007669"/>
    <property type="project" value="TreeGrafter"/>
</dbReference>
<dbReference type="SUPFAM" id="SSF53474">
    <property type="entry name" value="alpha/beta-Hydrolases"/>
    <property type="match status" value="1"/>
</dbReference>
<feature type="domain" description="Lipase" evidence="5">
    <location>
        <begin position="2"/>
        <end position="78"/>
    </location>
</feature>
<accession>A0A4Y2MHN5</accession>